<sequence>MRRFGFYKNSKTLNSIREFHIFFCNEKTALADCFFEEFSYENVNLYKGKLAFLVSTILNAYINKCLSVVLLLIIVIYKINVYELCRFSKTFLKFWINYFIIR</sequence>
<accession>C0FS09</accession>
<organism evidence="1 2">
    <name type="scientific">Roseburia inulinivorans DSM 16841</name>
    <dbReference type="NCBI Taxonomy" id="622312"/>
    <lineage>
        <taxon>Bacteria</taxon>
        <taxon>Bacillati</taxon>
        <taxon>Bacillota</taxon>
        <taxon>Clostridia</taxon>
        <taxon>Lachnospirales</taxon>
        <taxon>Lachnospiraceae</taxon>
        <taxon>Roseburia</taxon>
    </lineage>
</organism>
<comment type="caution">
    <text evidence="1">The sequence shown here is derived from an EMBL/GenBank/DDBJ whole genome shotgun (WGS) entry which is preliminary data.</text>
</comment>
<dbReference type="AlphaFoldDB" id="C0FS09"/>
<protein>
    <submittedName>
        <fullName evidence="1">Uncharacterized protein</fullName>
    </submittedName>
</protein>
<dbReference type="EMBL" id="ACFY01000058">
    <property type="protein sequence ID" value="EEG94677.1"/>
    <property type="molecule type" value="Genomic_DNA"/>
</dbReference>
<evidence type="ECO:0000313" key="1">
    <source>
        <dbReference type="EMBL" id="EEG94677.1"/>
    </source>
</evidence>
<proteinExistence type="predicted"/>
<reference evidence="1 2" key="2">
    <citation type="submission" date="2009-03" db="EMBL/GenBank/DDBJ databases">
        <title>Draft genome sequence of Roseburia inulinivorans (DSM 16841).</title>
        <authorList>
            <person name="Sudarsanam P."/>
            <person name="Ley R."/>
            <person name="Guruge J."/>
            <person name="Turnbaugh P.J."/>
            <person name="Mahowald M."/>
            <person name="Liep D."/>
            <person name="Gordon J."/>
        </authorList>
    </citation>
    <scope>NUCLEOTIDE SEQUENCE [LARGE SCALE GENOMIC DNA]</scope>
    <source>
        <strain evidence="1 2">DSM 16841</strain>
    </source>
</reference>
<evidence type="ECO:0000313" key="2">
    <source>
        <dbReference type="Proteomes" id="UP000003561"/>
    </source>
</evidence>
<dbReference type="Proteomes" id="UP000003561">
    <property type="component" value="Unassembled WGS sequence"/>
</dbReference>
<gene>
    <name evidence="1" type="ORF">ROSEINA2194_01524</name>
</gene>
<reference evidence="1 2" key="1">
    <citation type="submission" date="2009-02" db="EMBL/GenBank/DDBJ databases">
        <authorList>
            <person name="Fulton L."/>
            <person name="Clifton S."/>
            <person name="Fulton B."/>
            <person name="Xu J."/>
            <person name="Minx P."/>
            <person name="Pepin K.H."/>
            <person name="Johnson M."/>
            <person name="Bhonagiri V."/>
            <person name="Nash W.E."/>
            <person name="Mardis E.R."/>
            <person name="Wilson R.K."/>
        </authorList>
    </citation>
    <scope>NUCLEOTIDE SEQUENCE [LARGE SCALE GENOMIC DNA]</scope>
    <source>
        <strain evidence="1 2">DSM 16841</strain>
    </source>
</reference>
<name>C0FS09_9FIRM</name>